<dbReference type="InterPro" id="IPR000182">
    <property type="entry name" value="GNAT_dom"/>
</dbReference>
<dbReference type="Pfam" id="PF00583">
    <property type="entry name" value="Acetyltransf_1"/>
    <property type="match status" value="2"/>
</dbReference>
<dbReference type="EMBL" id="SGXF01000001">
    <property type="protein sequence ID" value="RZT02717.1"/>
    <property type="molecule type" value="Genomic_DNA"/>
</dbReference>
<comment type="caution">
    <text evidence="4">The sequence shown here is derived from an EMBL/GenBank/DDBJ whole genome shotgun (WGS) entry which is preliminary data.</text>
</comment>
<evidence type="ECO:0000259" key="3">
    <source>
        <dbReference type="PROSITE" id="PS51186"/>
    </source>
</evidence>
<organism evidence="4 5">
    <name type="scientific">Cuneatibacter caecimuris</name>
    <dbReference type="NCBI Taxonomy" id="1796618"/>
    <lineage>
        <taxon>Bacteria</taxon>
        <taxon>Bacillati</taxon>
        <taxon>Bacillota</taxon>
        <taxon>Clostridia</taxon>
        <taxon>Lachnospirales</taxon>
        <taxon>Lachnospiraceae</taxon>
        <taxon>Cuneatibacter</taxon>
    </lineage>
</organism>
<evidence type="ECO:0000256" key="2">
    <source>
        <dbReference type="ARBA" id="ARBA00023315"/>
    </source>
</evidence>
<keyword evidence="2" id="KW-0012">Acyltransferase</keyword>
<feature type="domain" description="N-acetyltransferase" evidence="3">
    <location>
        <begin position="177"/>
        <end position="310"/>
    </location>
</feature>
<dbReference type="AlphaFoldDB" id="A0A4V2F8A3"/>
<dbReference type="CDD" id="cd04301">
    <property type="entry name" value="NAT_SF"/>
    <property type="match status" value="2"/>
</dbReference>
<keyword evidence="1 4" id="KW-0808">Transferase</keyword>
<reference evidence="4 5" key="1">
    <citation type="submission" date="2019-02" db="EMBL/GenBank/DDBJ databases">
        <title>Genomic Encyclopedia of Type Strains, Phase IV (KMG-IV): sequencing the most valuable type-strain genomes for metagenomic binning, comparative biology and taxonomic classification.</title>
        <authorList>
            <person name="Goeker M."/>
        </authorList>
    </citation>
    <scope>NUCLEOTIDE SEQUENCE [LARGE SCALE GENOMIC DNA]</scope>
    <source>
        <strain evidence="4 5">DSM 29486</strain>
    </source>
</reference>
<dbReference type="GO" id="GO:0016747">
    <property type="term" value="F:acyltransferase activity, transferring groups other than amino-acyl groups"/>
    <property type="evidence" value="ECO:0007669"/>
    <property type="project" value="InterPro"/>
</dbReference>
<evidence type="ECO:0000313" key="5">
    <source>
        <dbReference type="Proteomes" id="UP000292927"/>
    </source>
</evidence>
<proteinExistence type="predicted"/>
<evidence type="ECO:0000313" key="4">
    <source>
        <dbReference type="EMBL" id="RZT02717.1"/>
    </source>
</evidence>
<gene>
    <name evidence="4" type="ORF">EV209_0841</name>
</gene>
<keyword evidence="5" id="KW-1185">Reference proteome</keyword>
<accession>A0A4V2F8A3</accession>
<dbReference type="OrthoDB" id="1858440at2"/>
<dbReference type="InterPro" id="IPR016181">
    <property type="entry name" value="Acyl_CoA_acyltransferase"/>
</dbReference>
<dbReference type="InterPro" id="IPR050832">
    <property type="entry name" value="Bact_Acetyltransf"/>
</dbReference>
<feature type="domain" description="N-acetyltransferase" evidence="3">
    <location>
        <begin position="5"/>
        <end position="164"/>
    </location>
</feature>
<dbReference type="PANTHER" id="PTHR43877:SF1">
    <property type="entry name" value="ACETYLTRANSFERASE"/>
    <property type="match status" value="1"/>
</dbReference>
<dbReference type="PANTHER" id="PTHR43877">
    <property type="entry name" value="AMINOALKYLPHOSPHONATE N-ACETYLTRANSFERASE-RELATED-RELATED"/>
    <property type="match status" value="1"/>
</dbReference>
<dbReference type="PROSITE" id="PS51186">
    <property type="entry name" value="GNAT"/>
    <property type="match status" value="2"/>
</dbReference>
<protein>
    <submittedName>
        <fullName evidence="4">Acetyltransferase (GNAT) family protein</fullName>
    </submittedName>
</protein>
<dbReference type="Gene3D" id="3.40.630.30">
    <property type="match status" value="2"/>
</dbReference>
<dbReference type="RefSeq" id="WP_130433337.1">
    <property type="nucleotide sequence ID" value="NZ_SGXF01000001.1"/>
</dbReference>
<sequence>MENQITVREAVTAQDAALFWDQLHTYHRRDIFPNPEDEDLAYFLDDAQYKAQIQRLHDREQDRCHYLFFSQNGQDIGLALPVIYKTEDGKCFLMEFCVFPEFRGGGTGKQCARVFLDWAEKNGADYVELNYGGNERRLRFWQSMGFVKNGMDEWGEPLMILPPEGTVPFTVEILGDPEDCQLFKLENSYLAEIGEEPMTEEKQEQLGQAVRDGKITFFIAKRGYRFVGMCSVSKCFSTFACTDTGVFEDFFVEPVFRRKGIARMLAQAAMDWCSENHVASLTVCCAPCDEKMYQALGFDIRLGATFAHIN</sequence>
<dbReference type="Proteomes" id="UP000292927">
    <property type="component" value="Unassembled WGS sequence"/>
</dbReference>
<name>A0A4V2F8A3_9FIRM</name>
<evidence type="ECO:0000256" key="1">
    <source>
        <dbReference type="ARBA" id="ARBA00022679"/>
    </source>
</evidence>
<dbReference type="SUPFAM" id="SSF55729">
    <property type="entry name" value="Acyl-CoA N-acyltransferases (Nat)"/>
    <property type="match status" value="2"/>
</dbReference>